<keyword evidence="4" id="KW-0808">Transferase</keyword>
<dbReference type="PANTHER" id="PTHR46205">
    <property type="entry name" value="LOQUACIOUS, ISOFORM B"/>
    <property type="match status" value="1"/>
</dbReference>
<proteinExistence type="evidence at transcript level"/>
<dbReference type="GO" id="GO:0070920">
    <property type="term" value="P:regulation of regulatory ncRNA processing"/>
    <property type="evidence" value="ECO:0007669"/>
    <property type="project" value="TreeGrafter"/>
</dbReference>
<dbReference type="Pfam" id="PF00035">
    <property type="entry name" value="dsrm"/>
    <property type="match status" value="1"/>
</dbReference>
<dbReference type="InterPro" id="IPR051247">
    <property type="entry name" value="RLC_Component"/>
</dbReference>
<protein>
    <submittedName>
        <fullName evidence="4">Interferon-inducible double stranded RNA-dependent protein kinase activator A</fullName>
    </submittedName>
</protein>
<dbReference type="GO" id="GO:0005634">
    <property type="term" value="C:nucleus"/>
    <property type="evidence" value="ECO:0007669"/>
    <property type="project" value="TreeGrafter"/>
</dbReference>
<dbReference type="SUPFAM" id="SSF54768">
    <property type="entry name" value="dsRNA-binding domain-like"/>
    <property type="match status" value="2"/>
</dbReference>
<evidence type="ECO:0000259" key="3">
    <source>
        <dbReference type="PROSITE" id="PS50137"/>
    </source>
</evidence>
<gene>
    <name evidence="4" type="primary">PRKRA</name>
</gene>
<dbReference type="EMBL" id="BT080940">
    <property type="protein sequence ID" value="ACO15364.1"/>
    <property type="molecule type" value="mRNA"/>
</dbReference>
<reference evidence="4" key="1">
    <citation type="submission" date="2009-03" db="EMBL/GenBank/DDBJ databases">
        <title>Caligus clemensi ESTs and full-length cDNAs.</title>
        <authorList>
            <person name="Yasuike M."/>
            <person name="von Schalburg K."/>
            <person name="Cooper G."/>
            <person name="Leong J."/>
            <person name="Jones S.R.M."/>
            <person name="Koop B.F."/>
        </authorList>
    </citation>
    <scope>NUCLEOTIDE SEQUENCE</scope>
    <source>
        <tissue evidence="4">Whole</tissue>
    </source>
</reference>
<evidence type="ECO:0000313" key="4">
    <source>
        <dbReference type="EMBL" id="ACO15364.1"/>
    </source>
</evidence>
<accession>C1C261</accession>
<dbReference type="CDD" id="cd00048">
    <property type="entry name" value="DSRM_SF"/>
    <property type="match status" value="1"/>
</dbReference>
<evidence type="ECO:0000256" key="2">
    <source>
        <dbReference type="PROSITE-ProRule" id="PRU00266"/>
    </source>
</evidence>
<dbReference type="PROSITE" id="PS50137">
    <property type="entry name" value="DS_RBD"/>
    <property type="match status" value="1"/>
</dbReference>
<dbReference type="GO" id="GO:0003725">
    <property type="term" value="F:double-stranded RNA binding"/>
    <property type="evidence" value="ECO:0007669"/>
    <property type="project" value="TreeGrafter"/>
</dbReference>
<keyword evidence="1 2" id="KW-0694">RNA-binding</keyword>
<name>C1C261_CALCM</name>
<dbReference type="PANTHER" id="PTHR46205:SF3">
    <property type="entry name" value="LOQUACIOUS, ISOFORM B"/>
    <property type="match status" value="1"/>
</dbReference>
<dbReference type="AlphaFoldDB" id="C1C261"/>
<dbReference type="InterPro" id="IPR014720">
    <property type="entry name" value="dsRBD_dom"/>
</dbReference>
<dbReference type="GO" id="GO:0016301">
    <property type="term" value="F:kinase activity"/>
    <property type="evidence" value="ECO:0007669"/>
    <property type="project" value="UniProtKB-KW"/>
</dbReference>
<dbReference type="Gene3D" id="3.30.160.20">
    <property type="match status" value="2"/>
</dbReference>
<dbReference type="SMART" id="SM00358">
    <property type="entry name" value="DSRM"/>
    <property type="match status" value="1"/>
</dbReference>
<evidence type="ECO:0000256" key="1">
    <source>
        <dbReference type="ARBA" id="ARBA00022884"/>
    </source>
</evidence>
<feature type="domain" description="DRBM" evidence="3">
    <location>
        <begin position="40"/>
        <end position="112"/>
    </location>
</feature>
<dbReference type="GO" id="GO:0016442">
    <property type="term" value="C:RISC complex"/>
    <property type="evidence" value="ECO:0007669"/>
    <property type="project" value="TreeGrafter"/>
</dbReference>
<dbReference type="GO" id="GO:0030422">
    <property type="term" value="P:siRNA processing"/>
    <property type="evidence" value="ECO:0007669"/>
    <property type="project" value="TreeGrafter"/>
</dbReference>
<dbReference type="GO" id="GO:0070578">
    <property type="term" value="C:RISC-loading complex"/>
    <property type="evidence" value="ECO:0007669"/>
    <property type="project" value="TreeGrafter"/>
</dbReference>
<organism evidence="4">
    <name type="scientific">Caligus clemensi</name>
    <name type="common">Sea louse</name>
    <dbReference type="NCBI Taxonomy" id="344056"/>
    <lineage>
        <taxon>Eukaryota</taxon>
        <taxon>Metazoa</taxon>
        <taxon>Ecdysozoa</taxon>
        <taxon>Arthropoda</taxon>
        <taxon>Crustacea</taxon>
        <taxon>Multicrustacea</taxon>
        <taxon>Hexanauplia</taxon>
        <taxon>Copepoda</taxon>
        <taxon>Siphonostomatoida</taxon>
        <taxon>Caligidae</taxon>
        <taxon>Caligus</taxon>
    </lineage>
</organism>
<keyword evidence="4" id="KW-0418">Kinase</keyword>
<dbReference type="GO" id="GO:0005737">
    <property type="term" value="C:cytoplasm"/>
    <property type="evidence" value="ECO:0007669"/>
    <property type="project" value="TreeGrafter"/>
</dbReference>
<sequence length="324" mass="35792">MGGNFLRDHSSTSQRYNPYLNVIFGVSSDSSMESLSSEGDSDCILFKFNRMAIQKNLDTEFELLSTKMNQGSGSKSYLMVLHVDGALFQGSGDSKKTAKIEAVKAFFESRENGSKSILPEEEINNNNVNGSNPSANYIGDLQILCTKSKLEAPQYEYSQDSVSSRHEAVCKVGVLVTKGEHSVKKEAKKIASMNMIAQMGAASPVNTLSSVKRLTPLSLQDRKKIASFQRMLTKSPDLKTFLQEIDLFKLKHLKYDELLSDFFKVHQLTFSCSFKEQDDNTTTLCIIKLGADPVISIIGSGSDQGTAKDKACKNVMVYLKALLK</sequence>
<dbReference type="GO" id="GO:0035197">
    <property type="term" value="F:siRNA binding"/>
    <property type="evidence" value="ECO:0007669"/>
    <property type="project" value="TreeGrafter"/>
</dbReference>